<dbReference type="InterPro" id="IPR000689">
    <property type="entry name" value="UbQ_mOase_COQ6"/>
</dbReference>
<dbReference type="GO" id="GO:0106364">
    <property type="term" value="F:4-hydroxy-3-all-trans-polyprenylbenzoate oxygenase activity"/>
    <property type="evidence" value="ECO:0007669"/>
    <property type="project" value="UniProtKB-EC"/>
</dbReference>
<dbReference type="PROSITE" id="PS01304">
    <property type="entry name" value="UBIH"/>
    <property type="match status" value="1"/>
</dbReference>
<dbReference type="Gene3D" id="3.50.50.60">
    <property type="entry name" value="FAD/NAD(P)-binding domain"/>
    <property type="match status" value="2"/>
</dbReference>
<evidence type="ECO:0000256" key="1">
    <source>
        <dbReference type="ARBA" id="ARBA00001974"/>
    </source>
</evidence>
<keyword evidence="8 12" id="KW-0560">Oxidoreductase</keyword>
<keyword evidence="10 12" id="KW-0496">Mitochondrion</keyword>
<evidence type="ECO:0000313" key="15">
    <source>
        <dbReference type="Proteomes" id="UP001201812"/>
    </source>
</evidence>
<evidence type="ECO:0000256" key="11">
    <source>
        <dbReference type="ARBA" id="ARBA00023136"/>
    </source>
</evidence>
<reference evidence="14" key="1">
    <citation type="submission" date="2022-01" db="EMBL/GenBank/DDBJ databases">
        <title>Genome Sequence Resource for Two Populations of Ditylenchus destructor, the Migratory Endoparasitic Phytonematode.</title>
        <authorList>
            <person name="Zhang H."/>
            <person name="Lin R."/>
            <person name="Xie B."/>
        </authorList>
    </citation>
    <scope>NUCLEOTIDE SEQUENCE</scope>
    <source>
        <strain evidence="14">BazhouSP</strain>
    </source>
</reference>
<dbReference type="GO" id="GO:0071949">
    <property type="term" value="F:FAD binding"/>
    <property type="evidence" value="ECO:0007669"/>
    <property type="project" value="InterPro"/>
</dbReference>
<dbReference type="AlphaFoldDB" id="A0AAD4RAD5"/>
<evidence type="ECO:0000256" key="8">
    <source>
        <dbReference type="ARBA" id="ARBA00023002"/>
    </source>
</evidence>
<feature type="domain" description="FAD-binding" evidence="13">
    <location>
        <begin position="22"/>
        <end position="262"/>
    </location>
</feature>
<comment type="similarity">
    <text evidence="2 12">Belongs to the UbiH/COQ6 family.</text>
</comment>
<keyword evidence="15" id="KW-1185">Reference proteome</keyword>
<dbReference type="Pfam" id="PF01494">
    <property type="entry name" value="FAD_binding_3"/>
    <property type="match status" value="2"/>
</dbReference>
<evidence type="ECO:0000256" key="2">
    <source>
        <dbReference type="ARBA" id="ARBA00005349"/>
    </source>
</evidence>
<keyword evidence="7" id="KW-0809">Transit peptide</keyword>
<protein>
    <recommendedName>
        <fullName evidence="12">Ubiquinone biosynthesis monooxygenase COQ6, mitochondrial</fullName>
        <ecNumber evidence="12">1.14.15.45</ecNumber>
    </recommendedName>
    <alternativeName>
        <fullName evidence="12">2-methoxy-6-polyprenolphenol 4-hydroxylase</fullName>
        <ecNumber evidence="12">1.14.15.46</ecNumber>
    </alternativeName>
</protein>
<dbReference type="InterPro" id="IPR010971">
    <property type="entry name" value="UbiH/COQ6"/>
</dbReference>
<comment type="function">
    <text evidence="12">FAD-dependent monooxygenase required for two non-consecutive steps during ubiquinone biosynthesis. Required for the C5-ring hydroxylation during ubiquinone biosynthesis by catalyzing the hydroxylation of 4-hydroxy-3-(all-trans-polyprenyl)benzoic acid to 3,4-dihydroxy-5-(all-trans-polyprenyl)benzoic acid. Also acts downstream of coq4, for the C1-hydroxylation during ubiquinone biosynthesis by catalyzing the hydroxylation of 2-methoxy-6-(all-trans-polyprenyl)phenol to 2-methoxy-6-(all-trans-polyprenyl)benzene-1,4-diol. The electrons required for the hydroxylation reaction are funneled indirectly to coq6 from NADPH via a ferredoxin/ferredoxin reductase system.</text>
</comment>
<dbReference type="NCBIfam" id="TIGR01988">
    <property type="entry name" value="Ubi-OHases"/>
    <property type="match status" value="1"/>
</dbReference>
<organism evidence="14 15">
    <name type="scientific">Ditylenchus destructor</name>
    <dbReference type="NCBI Taxonomy" id="166010"/>
    <lineage>
        <taxon>Eukaryota</taxon>
        <taxon>Metazoa</taxon>
        <taxon>Ecdysozoa</taxon>
        <taxon>Nematoda</taxon>
        <taxon>Chromadorea</taxon>
        <taxon>Rhabditida</taxon>
        <taxon>Tylenchina</taxon>
        <taxon>Tylenchomorpha</taxon>
        <taxon>Sphaerularioidea</taxon>
        <taxon>Anguinidae</taxon>
        <taxon>Anguininae</taxon>
        <taxon>Ditylenchus</taxon>
    </lineage>
</organism>
<evidence type="ECO:0000256" key="3">
    <source>
        <dbReference type="ARBA" id="ARBA00022630"/>
    </source>
</evidence>
<dbReference type="EC" id="1.14.15.46" evidence="12"/>
<dbReference type="PANTHER" id="PTHR43876">
    <property type="entry name" value="UBIQUINONE BIOSYNTHESIS MONOOXYGENASE COQ6, MITOCHONDRIAL"/>
    <property type="match status" value="1"/>
</dbReference>
<comment type="caution">
    <text evidence="14">The sequence shown here is derived from an EMBL/GenBank/DDBJ whole genome shotgun (WGS) entry which is preliminary data.</text>
</comment>
<feature type="domain" description="FAD-binding" evidence="13">
    <location>
        <begin position="327"/>
        <end position="392"/>
    </location>
</feature>
<dbReference type="PRINTS" id="PR00420">
    <property type="entry name" value="RNGMNOXGNASE"/>
</dbReference>
<dbReference type="InterPro" id="IPR036188">
    <property type="entry name" value="FAD/NAD-bd_sf"/>
</dbReference>
<evidence type="ECO:0000256" key="10">
    <source>
        <dbReference type="ARBA" id="ARBA00023128"/>
    </source>
</evidence>
<dbReference type="HAMAP" id="MF_03193">
    <property type="entry name" value="COQ6_monooxygenase"/>
    <property type="match status" value="1"/>
</dbReference>
<evidence type="ECO:0000313" key="14">
    <source>
        <dbReference type="EMBL" id="KAI1720492.1"/>
    </source>
</evidence>
<comment type="pathway">
    <text evidence="12">Cofactor biosynthesis; ubiquinone biosynthesis.</text>
</comment>
<keyword evidence="5 12" id="KW-0999">Mitochondrion inner membrane</keyword>
<accession>A0AAD4RAD5</accession>
<dbReference type="GO" id="GO:0016712">
    <property type="term" value="F:oxidoreductase activity, acting on paired donors, with incorporation or reduction of molecular oxygen, reduced flavin or flavoprotein as one donor, and incorporation of one atom of oxygen"/>
    <property type="evidence" value="ECO:0007669"/>
    <property type="project" value="UniProtKB-UniRule"/>
</dbReference>
<dbReference type="EMBL" id="JAKKPZ010000005">
    <property type="protein sequence ID" value="KAI1720492.1"/>
    <property type="molecule type" value="Genomic_DNA"/>
</dbReference>
<dbReference type="InterPro" id="IPR018168">
    <property type="entry name" value="Ubi_Hdrlase_CS"/>
</dbReference>
<gene>
    <name evidence="14" type="ORF">DdX_04724</name>
</gene>
<dbReference type="InterPro" id="IPR002938">
    <property type="entry name" value="FAD-bd"/>
</dbReference>
<keyword evidence="4 12" id="KW-0831">Ubiquinone biosynthesis</keyword>
<evidence type="ECO:0000256" key="9">
    <source>
        <dbReference type="ARBA" id="ARBA00023033"/>
    </source>
</evidence>
<evidence type="ECO:0000259" key="13">
    <source>
        <dbReference type="Pfam" id="PF01494"/>
    </source>
</evidence>
<comment type="catalytic activity">
    <reaction evidence="12">
        <text>a 2-methoxy-6-(all-trans-polyprenyl)phenol + 2 reduced [2Fe-2S]-[ferredoxin] + O2 + 2 H(+) = a 2-methoxy-6-(all-trans-polyprenyl)benzene-1,4-diol + 2 oxidized [2Fe-2S]-[ferredoxin] + H2O</text>
        <dbReference type="Rhea" id="RHEA:81183"/>
        <dbReference type="Rhea" id="RHEA-COMP:9551"/>
        <dbReference type="Rhea" id="RHEA-COMP:10000"/>
        <dbReference type="Rhea" id="RHEA-COMP:10001"/>
        <dbReference type="Rhea" id="RHEA-COMP:10858"/>
        <dbReference type="ChEBI" id="CHEBI:15377"/>
        <dbReference type="ChEBI" id="CHEBI:15378"/>
        <dbReference type="ChEBI" id="CHEBI:15379"/>
        <dbReference type="ChEBI" id="CHEBI:33737"/>
        <dbReference type="ChEBI" id="CHEBI:33738"/>
        <dbReference type="ChEBI" id="CHEBI:62731"/>
        <dbReference type="ChEBI" id="CHEBI:84166"/>
        <dbReference type="EC" id="1.14.15.46"/>
    </reaction>
</comment>
<dbReference type="SUPFAM" id="SSF51905">
    <property type="entry name" value="FAD/NAD(P)-binding domain"/>
    <property type="match status" value="1"/>
</dbReference>
<dbReference type="FunFam" id="3.50.50.60:FF:000021">
    <property type="entry name" value="Ubiquinone biosynthesis monooxygenase COQ6"/>
    <property type="match status" value="1"/>
</dbReference>
<evidence type="ECO:0000256" key="5">
    <source>
        <dbReference type="ARBA" id="ARBA00022792"/>
    </source>
</evidence>
<dbReference type="FunFam" id="3.50.50.60:FF:000086">
    <property type="entry name" value="Ubiquinone biosynthesis monooxygenase COQ6, mitochondrial"/>
    <property type="match status" value="1"/>
</dbReference>
<evidence type="ECO:0000256" key="4">
    <source>
        <dbReference type="ARBA" id="ARBA00022688"/>
    </source>
</evidence>
<dbReference type="GO" id="GO:0031314">
    <property type="term" value="C:extrinsic component of mitochondrial inner membrane"/>
    <property type="evidence" value="ECO:0007669"/>
    <property type="project" value="UniProtKB-UniRule"/>
</dbReference>
<comment type="catalytic activity">
    <reaction evidence="12">
        <text>a 4-hydroxy-3-(all-trans-polyprenyl)benzoate + 2 reduced [2Fe-2S]-[ferredoxin] + O2 + 2 H(+) = a 3,4-dihydroxy-5-(all-trans-polyprenyl)benzoate + 2 oxidized [2Fe-2S]-[ferredoxin] + H2O</text>
        <dbReference type="Rhea" id="RHEA:81195"/>
        <dbReference type="Rhea" id="RHEA-COMP:9514"/>
        <dbReference type="Rhea" id="RHEA-COMP:10000"/>
        <dbReference type="Rhea" id="RHEA-COMP:10001"/>
        <dbReference type="Rhea" id="RHEA-COMP:10930"/>
        <dbReference type="ChEBI" id="CHEBI:15377"/>
        <dbReference type="ChEBI" id="CHEBI:15378"/>
        <dbReference type="ChEBI" id="CHEBI:15379"/>
        <dbReference type="ChEBI" id="CHEBI:33737"/>
        <dbReference type="ChEBI" id="CHEBI:33738"/>
        <dbReference type="ChEBI" id="CHEBI:64694"/>
        <dbReference type="ChEBI" id="CHEBI:78396"/>
        <dbReference type="EC" id="1.14.15.45"/>
    </reaction>
</comment>
<keyword evidence="11 12" id="KW-0472">Membrane</keyword>
<evidence type="ECO:0000256" key="12">
    <source>
        <dbReference type="HAMAP-Rule" id="MF_03193"/>
    </source>
</evidence>
<sequence length="452" mass="49656">MLLRQGICLHRCFSSAHNTSFYDVVIVGGGLVGNAMACSLGKSPVLKSQKVLLLESGKPKSLGLPPTTYSNRVSAVSPASVRLFEKLGVWEKLKEYRVKSVTDLYVMDSCSESSIRFEQPNPRKPIAYMVENEAIISVLYDQITSACSNVTVKTESKVASCSLPEDLSDTAEVSLSDGSVIKASLVIGADGMKSCVRQSMGVDIHSHDYEQMAIVCTLQVSLNNHSGIAWQRFTPLGPIALLPLSNDLCSLVWTTSTDDARRLLNLPVEEFVAELGHYIFTDSSQNSLTNSSLRAIDKIFGLLPFRPPTKPKLQPPHIDRLQFGSKREAFPLAYSYARDYVTSRAALIGDAAHRIHPLAGQGVNLGWFDVATLTSQLENAVREGADIGSLTYLREYDTQSQRHNSPVQAAVDALNRLYRTDFGPMVFLRSIGLHSLDKLLPVKDLIVYRASM</sequence>
<dbReference type="PANTHER" id="PTHR43876:SF7">
    <property type="entry name" value="UBIQUINONE BIOSYNTHESIS MONOOXYGENASE COQ6, MITOCHONDRIAL"/>
    <property type="match status" value="1"/>
</dbReference>
<evidence type="ECO:0000256" key="6">
    <source>
        <dbReference type="ARBA" id="ARBA00022827"/>
    </source>
</evidence>
<evidence type="ECO:0000256" key="7">
    <source>
        <dbReference type="ARBA" id="ARBA00022946"/>
    </source>
</evidence>
<keyword evidence="6 12" id="KW-0274">FAD</keyword>
<comment type="subcellular location">
    <subcellularLocation>
        <location evidence="12">Mitochondrion inner membrane</location>
        <topology evidence="12">Peripheral membrane protein</topology>
        <orientation evidence="12">Matrix side</orientation>
    </subcellularLocation>
</comment>
<name>A0AAD4RAD5_9BILA</name>
<comment type="cofactor">
    <cofactor evidence="1 12">
        <name>FAD</name>
        <dbReference type="ChEBI" id="CHEBI:57692"/>
    </cofactor>
</comment>
<keyword evidence="9 12" id="KW-0503">Monooxygenase</keyword>
<dbReference type="EC" id="1.14.15.45" evidence="12"/>
<keyword evidence="3 12" id="KW-0285">Flavoprotein</keyword>
<comment type="subunit">
    <text evidence="12">Component of a multi-subunit COQ enzyme complex.</text>
</comment>
<proteinExistence type="inferred from homology"/>
<dbReference type="Proteomes" id="UP001201812">
    <property type="component" value="Unassembled WGS sequence"/>
</dbReference>
<dbReference type="InterPro" id="IPR051205">
    <property type="entry name" value="UbiH/COQ6_monooxygenase"/>
</dbReference>
<dbReference type="GO" id="GO:0120538">
    <property type="term" value="F:2-methoxy-6-polyprenolphenol 4-hydroxylase activity"/>
    <property type="evidence" value="ECO:0007669"/>
    <property type="project" value="UniProtKB-EC"/>
</dbReference>